<gene>
    <name evidence="1" type="ORF">MLD38_026504</name>
</gene>
<evidence type="ECO:0000313" key="1">
    <source>
        <dbReference type="EMBL" id="KAI4341826.1"/>
    </source>
</evidence>
<protein>
    <submittedName>
        <fullName evidence="1">Uncharacterized protein</fullName>
    </submittedName>
</protein>
<accession>A0ACB9P0C9</accession>
<sequence length="85" mass="9521">MQEGHLPEFSSFYMLAEGLCALSREDTLIELIDLVMEKANMQERQVSMVKGFLKIGKFQDALATLGGALDEGRPGRGPWRSRAYN</sequence>
<organism evidence="1 2">
    <name type="scientific">Melastoma candidum</name>
    <dbReference type="NCBI Taxonomy" id="119954"/>
    <lineage>
        <taxon>Eukaryota</taxon>
        <taxon>Viridiplantae</taxon>
        <taxon>Streptophyta</taxon>
        <taxon>Embryophyta</taxon>
        <taxon>Tracheophyta</taxon>
        <taxon>Spermatophyta</taxon>
        <taxon>Magnoliopsida</taxon>
        <taxon>eudicotyledons</taxon>
        <taxon>Gunneridae</taxon>
        <taxon>Pentapetalae</taxon>
        <taxon>rosids</taxon>
        <taxon>malvids</taxon>
        <taxon>Myrtales</taxon>
        <taxon>Melastomataceae</taxon>
        <taxon>Melastomatoideae</taxon>
        <taxon>Melastomateae</taxon>
        <taxon>Melastoma</taxon>
    </lineage>
</organism>
<comment type="caution">
    <text evidence="1">The sequence shown here is derived from an EMBL/GenBank/DDBJ whole genome shotgun (WGS) entry which is preliminary data.</text>
</comment>
<keyword evidence="2" id="KW-1185">Reference proteome</keyword>
<dbReference type="Proteomes" id="UP001057402">
    <property type="component" value="Chromosome 7"/>
</dbReference>
<reference evidence="2" key="1">
    <citation type="journal article" date="2023" name="Front. Plant Sci.">
        <title>Chromosomal-level genome assembly of Melastoma candidum provides insights into trichome evolution.</title>
        <authorList>
            <person name="Zhong Y."/>
            <person name="Wu W."/>
            <person name="Sun C."/>
            <person name="Zou P."/>
            <person name="Liu Y."/>
            <person name="Dai S."/>
            <person name="Zhou R."/>
        </authorList>
    </citation>
    <scope>NUCLEOTIDE SEQUENCE [LARGE SCALE GENOMIC DNA]</scope>
</reference>
<name>A0ACB9P0C9_9MYRT</name>
<evidence type="ECO:0000313" key="2">
    <source>
        <dbReference type="Proteomes" id="UP001057402"/>
    </source>
</evidence>
<proteinExistence type="predicted"/>
<dbReference type="EMBL" id="CM042886">
    <property type="protein sequence ID" value="KAI4341826.1"/>
    <property type="molecule type" value="Genomic_DNA"/>
</dbReference>